<dbReference type="EC" id="3.1.-.-" evidence="7"/>
<comment type="function">
    <text evidence="7">Single strand-specific metallo-endoribonuclease involved in late-stage 70S ribosome quality control and in maturation of the 3' terminus of the 16S rRNA.</text>
</comment>
<dbReference type="PROSITE" id="PS01306">
    <property type="entry name" value="UPF0054"/>
    <property type="match status" value="1"/>
</dbReference>
<dbReference type="HAMAP" id="MF_00009">
    <property type="entry name" value="Endoribonucl_YbeY"/>
    <property type="match status" value="1"/>
</dbReference>
<keyword evidence="2 7" id="KW-0540">Nuclease</keyword>
<comment type="similarity">
    <text evidence="1 7">Belongs to the endoribonuclease YbeY family.</text>
</comment>
<dbReference type="PANTHER" id="PTHR46986">
    <property type="entry name" value="ENDORIBONUCLEASE YBEY, CHLOROPLASTIC"/>
    <property type="match status" value="1"/>
</dbReference>
<dbReference type="GO" id="GO:0004521">
    <property type="term" value="F:RNA endonuclease activity"/>
    <property type="evidence" value="ECO:0007669"/>
    <property type="project" value="UniProtKB-UniRule"/>
</dbReference>
<comment type="caution">
    <text evidence="9">The sequence shown here is derived from an EMBL/GenBank/DDBJ whole genome shotgun (WGS) entry which is preliminary data.</text>
</comment>
<gene>
    <name evidence="7" type="primary">ybeY</name>
    <name evidence="9" type="ORF">COV41_01465</name>
</gene>
<keyword evidence="3 7" id="KW-0479">Metal-binding</keyword>
<dbReference type="GO" id="GO:0008270">
    <property type="term" value="F:zinc ion binding"/>
    <property type="evidence" value="ECO:0007669"/>
    <property type="project" value="UniProtKB-UniRule"/>
</dbReference>
<dbReference type="Proteomes" id="UP000236846">
    <property type="component" value="Unassembled WGS sequence"/>
</dbReference>
<dbReference type="SUPFAM" id="SSF55486">
    <property type="entry name" value="Metalloproteases ('zincins'), catalytic domain"/>
    <property type="match status" value="1"/>
</dbReference>
<dbReference type="GO" id="GO:0005737">
    <property type="term" value="C:cytoplasm"/>
    <property type="evidence" value="ECO:0007669"/>
    <property type="project" value="UniProtKB-SubCell"/>
</dbReference>
<reference evidence="9 10" key="1">
    <citation type="submission" date="2017-09" db="EMBL/GenBank/DDBJ databases">
        <title>Depth-based differentiation of microbial function through sediment-hosted aquifers and enrichment of novel symbionts in the deep terrestrial subsurface.</title>
        <authorList>
            <person name="Probst A.J."/>
            <person name="Ladd B."/>
            <person name="Jarett J.K."/>
            <person name="Geller-Mcgrath D.E."/>
            <person name="Sieber C.M."/>
            <person name="Emerson J.B."/>
            <person name="Anantharaman K."/>
            <person name="Thomas B.C."/>
            <person name="Malmstrom R."/>
            <person name="Stieglmeier M."/>
            <person name="Klingl A."/>
            <person name="Woyke T."/>
            <person name="Ryan C.M."/>
            <person name="Banfield J.F."/>
        </authorList>
    </citation>
    <scope>NUCLEOTIDE SEQUENCE [LARGE SCALE GENOMIC DNA]</scope>
    <source>
        <strain evidence="9">CG11_big_fil_rev_8_21_14_0_20_43_10</strain>
    </source>
</reference>
<dbReference type="AlphaFoldDB" id="A0A2H0PWP3"/>
<keyword evidence="5 7" id="KW-0378">Hydrolase</keyword>
<comment type="cofactor">
    <cofactor evidence="7">
        <name>Zn(2+)</name>
        <dbReference type="ChEBI" id="CHEBI:29105"/>
    </cofactor>
    <text evidence="7">Binds 1 zinc ion.</text>
</comment>
<evidence type="ECO:0000256" key="5">
    <source>
        <dbReference type="ARBA" id="ARBA00022801"/>
    </source>
</evidence>
<evidence type="ECO:0000256" key="4">
    <source>
        <dbReference type="ARBA" id="ARBA00022759"/>
    </source>
</evidence>
<keyword evidence="7" id="KW-0963">Cytoplasm</keyword>
<dbReference type="PANTHER" id="PTHR46986:SF1">
    <property type="entry name" value="ENDORIBONUCLEASE YBEY, CHLOROPLASTIC"/>
    <property type="match status" value="1"/>
</dbReference>
<dbReference type="Gene3D" id="3.40.390.30">
    <property type="entry name" value="Metalloproteases ('zincins'), catalytic domain"/>
    <property type="match status" value="1"/>
</dbReference>
<accession>A0A2H0PWP3</accession>
<proteinExistence type="inferred from homology"/>
<dbReference type="EMBL" id="PCXE01000023">
    <property type="protein sequence ID" value="PIR26482.1"/>
    <property type="molecule type" value="Genomic_DNA"/>
</dbReference>
<protein>
    <recommendedName>
        <fullName evidence="7">Endoribonuclease YbeY</fullName>
        <ecNumber evidence="7">3.1.-.-</ecNumber>
    </recommendedName>
</protein>
<evidence type="ECO:0000256" key="1">
    <source>
        <dbReference type="ARBA" id="ARBA00010875"/>
    </source>
</evidence>
<dbReference type="InterPro" id="IPR002036">
    <property type="entry name" value="YbeY"/>
</dbReference>
<sequence length="165" mass="18834">MLEIINTTKFRVPVSRIQRDMGILFSLLHIPAMSTCEVIVVGSRRMRAINAAYGFKRYSTTVLSFSVPKRFVTGPHRHLGEIYVCVSDMKKQGLTFNPRPARPSASVWGAGYAVHKSRVGFYPVLIYYILHGLLHLIGYDHEGSEVRRKRMEKKEQSLWHKLCGA</sequence>
<dbReference type="GO" id="GO:0004222">
    <property type="term" value="F:metalloendopeptidase activity"/>
    <property type="evidence" value="ECO:0007669"/>
    <property type="project" value="InterPro"/>
</dbReference>
<evidence type="ECO:0000256" key="2">
    <source>
        <dbReference type="ARBA" id="ARBA00022722"/>
    </source>
</evidence>
<evidence type="ECO:0000256" key="8">
    <source>
        <dbReference type="SAM" id="Phobius"/>
    </source>
</evidence>
<name>A0A2H0PWP3_9BACT</name>
<keyword evidence="8" id="KW-1133">Transmembrane helix</keyword>
<keyword evidence="4 7" id="KW-0255">Endonuclease</keyword>
<dbReference type="GO" id="GO:0006364">
    <property type="term" value="P:rRNA processing"/>
    <property type="evidence" value="ECO:0007669"/>
    <property type="project" value="UniProtKB-UniRule"/>
</dbReference>
<dbReference type="Pfam" id="PF02130">
    <property type="entry name" value="YbeY"/>
    <property type="match status" value="1"/>
</dbReference>
<evidence type="ECO:0000256" key="7">
    <source>
        <dbReference type="HAMAP-Rule" id="MF_00009"/>
    </source>
</evidence>
<keyword evidence="6 7" id="KW-0862">Zinc</keyword>
<comment type="subcellular location">
    <subcellularLocation>
        <location evidence="7">Cytoplasm</location>
    </subcellularLocation>
</comment>
<keyword evidence="7" id="KW-0690">Ribosome biogenesis</keyword>
<evidence type="ECO:0000313" key="9">
    <source>
        <dbReference type="EMBL" id="PIR26482.1"/>
    </source>
</evidence>
<feature type="binding site" evidence="7">
    <location>
        <position position="135"/>
    </location>
    <ligand>
        <name>Zn(2+)</name>
        <dbReference type="ChEBI" id="CHEBI:29105"/>
        <note>catalytic</note>
    </ligand>
</feature>
<evidence type="ECO:0000313" key="10">
    <source>
        <dbReference type="Proteomes" id="UP000236846"/>
    </source>
</evidence>
<evidence type="ECO:0000256" key="3">
    <source>
        <dbReference type="ARBA" id="ARBA00022723"/>
    </source>
</evidence>
<evidence type="ECO:0000256" key="6">
    <source>
        <dbReference type="ARBA" id="ARBA00022833"/>
    </source>
</evidence>
<keyword evidence="7" id="KW-0698">rRNA processing</keyword>
<organism evidence="9 10">
    <name type="scientific">Candidatus Brennerbacteria bacterium CG11_big_fil_rev_8_21_14_0_20_43_10</name>
    <dbReference type="NCBI Taxonomy" id="1974523"/>
    <lineage>
        <taxon>Bacteria</taxon>
        <taxon>Candidatus Brenneribacteriota</taxon>
    </lineage>
</organism>
<keyword evidence="8" id="KW-0472">Membrane</keyword>
<feature type="transmembrane region" description="Helical" evidence="8">
    <location>
        <begin position="120"/>
        <end position="139"/>
    </location>
</feature>
<dbReference type="InterPro" id="IPR023091">
    <property type="entry name" value="MetalPrtase_cat_dom_sf_prd"/>
</dbReference>
<feature type="transmembrane region" description="Helical" evidence="8">
    <location>
        <begin position="21"/>
        <end position="41"/>
    </location>
</feature>
<feature type="binding site" evidence="7">
    <location>
        <position position="141"/>
    </location>
    <ligand>
        <name>Zn(2+)</name>
        <dbReference type="ChEBI" id="CHEBI:29105"/>
        <note>catalytic</note>
    </ligand>
</feature>
<keyword evidence="8" id="KW-0812">Transmembrane</keyword>
<feature type="binding site" evidence="7">
    <location>
        <position position="131"/>
    </location>
    <ligand>
        <name>Zn(2+)</name>
        <dbReference type="ChEBI" id="CHEBI:29105"/>
        <note>catalytic</note>
    </ligand>
</feature>
<dbReference type="InterPro" id="IPR020549">
    <property type="entry name" value="YbeY_CS"/>
</dbReference>